<protein>
    <submittedName>
        <fullName evidence="1">Uncharacterized protein</fullName>
    </submittedName>
</protein>
<dbReference type="Gene3D" id="1.20.1270.60">
    <property type="entry name" value="Arfaptin homology (AH) domain/BAR domain"/>
    <property type="match status" value="1"/>
</dbReference>
<evidence type="ECO:0000313" key="2">
    <source>
        <dbReference type="Proteomes" id="UP000663852"/>
    </source>
</evidence>
<dbReference type="AlphaFoldDB" id="A0A813YEU0"/>
<dbReference type="Proteomes" id="UP000663852">
    <property type="component" value="Unassembled WGS sequence"/>
</dbReference>
<comment type="caution">
    <text evidence="1">The sequence shown here is derived from an EMBL/GenBank/DDBJ whole genome shotgun (WGS) entry which is preliminary data.</text>
</comment>
<name>A0A813YEU0_ADIRI</name>
<organism evidence="1 2">
    <name type="scientific">Adineta ricciae</name>
    <name type="common">Rotifer</name>
    <dbReference type="NCBI Taxonomy" id="249248"/>
    <lineage>
        <taxon>Eukaryota</taxon>
        <taxon>Metazoa</taxon>
        <taxon>Spiralia</taxon>
        <taxon>Gnathifera</taxon>
        <taxon>Rotifera</taxon>
        <taxon>Eurotatoria</taxon>
        <taxon>Bdelloidea</taxon>
        <taxon>Adinetida</taxon>
        <taxon>Adinetidae</taxon>
        <taxon>Adineta</taxon>
    </lineage>
</organism>
<sequence length="228" mass="26702">MANNTRRRLSFIDMSHPQVWNKLLQYTEVTIALTKLIADFTNQWTKICLLASSQLHQLVADFRKKTESEIRAKCHVGGMMYDLWESLLLETDIESQSLKKVACVLEKNIYTPLTSFIINKTLQLNIHKEHRRDFHQILEYGHQSVEQIRNEYTDIYNKEGVTPGFDLLHNEYILELTAVNSLYSKYQQSISPQLLQSMEQSQLTIIDTICQNMQLMASILQDYIKFHN</sequence>
<proteinExistence type="predicted"/>
<reference evidence="1" key="1">
    <citation type="submission" date="2021-02" db="EMBL/GenBank/DDBJ databases">
        <authorList>
            <person name="Nowell W R."/>
        </authorList>
    </citation>
    <scope>NUCLEOTIDE SEQUENCE</scope>
</reference>
<accession>A0A813YEU0</accession>
<evidence type="ECO:0000313" key="1">
    <source>
        <dbReference type="EMBL" id="CAF0883192.1"/>
    </source>
</evidence>
<dbReference type="InterPro" id="IPR027267">
    <property type="entry name" value="AH/BAR_dom_sf"/>
</dbReference>
<dbReference type="OrthoDB" id="6250593at2759"/>
<gene>
    <name evidence="1" type="ORF">EDS130_LOCUS8896</name>
</gene>
<dbReference type="SUPFAM" id="SSF103657">
    <property type="entry name" value="BAR/IMD domain-like"/>
    <property type="match status" value="1"/>
</dbReference>
<dbReference type="EMBL" id="CAJNOJ010000029">
    <property type="protein sequence ID" value="CAF0883192.1"/>
    <property type="molecule type" value="Genomic_DNA"/>
</dbReference>